<feature type="transmembrane region" description="Helical" evidence="1">
    <location>
        <begin position="20"/>
        <end position="43"/>
    </location>
</feature>
<evidence type="ECO:0000313" key="2">
    <source>
        <dbReference type="EMBL" id="KAE8144218.1"/>
    </source>
</evidence>
<dbReference type="Proteomes" id="UP000325780">
    <property type="component" value="Unassembled WGS sequence"/>
</dbReference>
<evidence type="ECO:0000256" key="1">
    <source>
        <dbReference type="SAM" id="Phobius"/>
    </source>
</evidence>
<evidence type="ECO:0000313" key="3">
    <source>
        <dbReference type="Proteomes" id="UP000325780"/>
    </source>
</evidence>
<organism evidence="2 3">
    <name type="scientific">Aspergillus avenaceus</name>
    <dbReference type="NCBI Taxonomy" id="36643"/>
    <lineage>
        <taxon>Eukaryota</taxon>
        <taxon>Fungi</taxon>
        <taxon>Dikarya</taxon>
        <taxon>Ascomycota</taxon>
        <taxon>Pezizomycotina</taxon>
        <taxon>Eurotiomycetes</taxon>
        <taxon>Eurotiomycetidae</taxon>
        <taxon>Eurotiales</taxon>
        <taxon>Aspergillaceae</taxon>
        <taxon>Aspergillus</taxon>
        <taxon>Aspergillus subgen. Circumdati</taxon>
    </lineage>
</organism>
<keyword evidence="1" id="KW-0812">Transmembrane</keyword>
<keyword evidence="1" id="KW-1133">Transmembrane helix</keyword>
<proteinExistence type="predicted"/>
<keyword evidence="3" id="KW-1185">Reference proteome</keyword>
<sequence>MSGLRSLNILLLSYRSREVTMLTLIAQMQFIAFSIPTLICVNIDFLGTQARKEQGLIRPCTNMPE</sequence>
<accession>A0A5N6TCV8</accession>
<keyword evidence="1" id="KW-0472">Membrane</keyword>
<protein>
    <submittedName>
        <fullName evidence="2">Uncharacterized protein</fullName>
    </submittedName>
</protein>
<gene>
    <name evidence="2" type="ORF">BDV25DRAFT_167390</name>
</gene>
<dbReference type="AlphaFoldDB" id="A0A5N6TCV8"/>
<dbReference type="EMBL" id="ML742651">
    <property type="protein sequence ID" value="KAE8144218.1"/>
    <property type="molecule type" value="Genomic_DNA"/>
</dbReference>
<name>A0A5N6TCV8_ASPAV</name>
<reference evidence="2 3" key="1">
    <citation type="submission" date="2019-04" db="EMBL/GenBank/DDBJ databases">
        <title>Friends and foes A comparative genomics study of 23 Aspergillus species from section Flavi.</title>
        <authorList>
            <consortium name="DOE Joint Genome Institute"/>
            <person name="Kjaerbolling I."/>
            <person name="Vesth T."/>
            <person name="Frisvad J.C."/>
            <person name="Nybo J.L."/>
            <person name="Theobald S."/>
            <person name="Kildgaard S."/>
            <person name="Isbrandt T."/>
            <person name="Kuo A."/>
            <person name="Sato A."/>
            <person name="Lyhne E.K."/>
            <person name="Kogle M.E."/>
            <person name="Wiebenga A."/>
            <person name="Kun R.S."/>
            <person name="Lubbers R.J."/>
            <person name="Makela M.R."/>
            <person name="Barry K."/>
            <person name="Chovatia M."/>
            <person name="Clum A."/>
            <person name="Daum C."/>
            <person name="Haridas S."/>
            <person name="He G."/>
            <person name="LaButti K."/>
            <person name="Lipzen A."/>
            <person name="Mondo S."/>
            <person name="Riley R."/>
            <person name="Salamov A."/>
            <person name="Simmons B.A."/>
            <person name="Magnuson J.K."/>
            <person name="Henrissat B."/>
            <person name="Mortensen U.H."/>
            <person name="Larsen T.O."/>
            <person name="Devries R.P."/>
            <person name="Grigoriev I.V."/>
            <person name="Machida M."/>
            <person name="Baker S.E."/>
            <person name="Andersen M.R."/>
        </authorList>
    </citation>
    <scope>NUCLEOTIDE SEQUENCE [LARGE SCALE GENOMIC DNA]</scope>
    <source>
        <strain evidence="2 3">IBT 18842</strain>
    </source>
</reference>